<evidence type="ECO:0000256" key="5">
    <source>
        <dbReference type="ARBA" id="ARBA00022691"/>
    </source>
</evidence>
<dbReference type="PANTHER" id="PTHR11727:SF7">
    <property type="entry name" value="DIMETHYLADENOSINE TRANSFERASE-RELATED"/>
    <property type="match status" value="1"/>
</dbReference>
<evidence type="ECO:0000256" key="1">
    <source>
        <dbReference type="ARBA" id="ARBA00022490"/>
    </source>
</evidence>
<dbReference type="RefSeq" id="WP_307903400.1">
    <property type="nucleotide sequence ID" value="NZ_AP027059.1"/>
</dbReference>
<dbReference type="PROSITE" id="PS01131">
    <property type="entry name" value="RRNA_A_DIMETH"/>
    <property type="match status" value="1"/>
</dbReference>
<dbReference type="AlphaFoldDB" id="A0AAU9DIE5"/>
<evidence type="ECO:0000259" key="9">
    <source>
        <dbReference type="SMART" id="SM00650"/>
    </source>
</evidence>
<organism evidence="10 11">
    <name type="scientific">Haliovirga abyssi</name>
    <dbReference type="NCBI Taxonomy" id="2996794"/>
    <lineage>
        <taxon>Bacteria</taxon>
        <taxon>Fusobacteriati</taxon>
        <taxon>Fusobacteriota</taxon>
        <taxon>Fusobacteriia</taxon>
        <taxon>Fusobacteriales</taxon>
        <taxon>Haliovirgaceae</taxon>
        <taxon>Haliovirga</taxon>
    </lineage>
</organism>
<keyword evidence="6 7" id="KW-0694">RNA-binding</keyword>
<sequence length="268" mass="31034">MQKQFKHKKQFGQNFLQDKAILNRIIAVSDISKEDSVLEIGPGEGALTELLLENAKKVTCIEVDRDLEKILLEKYSENSSFRLIMKDVLQLDFKEEINEKVKVVANIPYYITSPIIQKLIVNREFVEDIYIMIQKEVAERITAKSSKKRSVLTLSVEYFGEAELLFYIPKEAFFPSPKVDSAFIKISIDKKNKYEKLVNEKTFFKYVKASFANKRKNIVNNLCSLGFEKNSLKVLLEKNDISPNKRAEAFSIDEFIELIQILERTSNE</sequence>
<keyword evidence="5 7" id="KW-0949">S-adenosyl-L-methionine</keyword>
<dbReference type="InterPro" id="IPR029063">
    <property type="entry name" value="SAM-dependent_MTases_sf"/>
</dbReference>
<dbReference type="GO" id="GO:0052908">
    <property type="term" value="F:16S rRNA (adenine(1518)-N(6)/adenine(1519)-N(6))-dimethyltransferase activity"/>
    <property type="evidence" value="ECO:0007669"/>
    <property type="project" value="UniProtKB-EC"/>
</dbReference>
<dbReference type="GO" id="GO:0005829">
    <property type="term" value="C:cytosol"/>
    <property type="evidence" value="ECO:0007669"/>
    <property type="project" value="TreeGrafter"/>
</dbReference>
<keyword evidence="2 7" id="KW-0698">rRNA processing</keyword>
<comment type="similarity">
    <text evidence="7">Belongs to the class I-like SAM-binding methyltransferase superfamily. rRNA adenine N(6)-methyltransferase family. RsmA subfamily.</text>
</comment>
<keyword evidence="4 7" id="KW-0808">Transferase</keyword>
<dbReference type="PROSITE" id="PS51689">
    <property type="entry name" value="SAM_RNA_A_N6_MT"/>
    <property type="match status" value="1"/>
</dbReference>
<evidence type="ECO:0000256" key="6">
    <source>
        <dbReference type="ARBA" id="ARBA00022884"/>
    </source>
</evidence>
<name>A0AAU9DIE5_9FUSO</name>
<dbReference type="Gene3D" id="1.10.8.100">
    <property type="entry name" value="Ribosomal RNA adenine dimethylase-like, domain 2"/>
    <property type="match status" value="1"/>
</dbReference>
<dbReference type="FunFam" id="3.40.50.150:FF:000023">
    <property type="entry name" value="Ribosomal RNA small subunit methyltransferase A"/>
    <property type="match status" value="1"/>
</dbReference>
<dbReference type="InterPro" id="IPR020596">
    <property type="entry name" value="rRNA_Ade_Mease_Trfase_CS"/>
</dbReference>
<evidence type="ECO:0000256" key="4">
    <source>
        <dbReference type="ARBA" id="ARBA00022679"/>
    </source>
</evidence>
<feature type="binding site" evidence="7 8">
    <location>
        <position position="87"/>
    </location>
    <ligand>
        <name>S-adenosyl-L-methionine</name>
        <dbReference type="ChEBI" id="CHEBI:59789"/>
    </ligand>
</feature>
<dbReference type="HAMAP" id="MF_00607">
    <property type="entry name" value="16SrRNA_methyltr_A"/>
    <property type="match status" value="1"/>
</dbReference>
<comment type="function">
    <text evidence="7">Specifically dimethylates two adjacent adenosines (A1518 and A1519) in the loop of a conserved hairpin near the 3'-end of 16S rRNA in the 30S particle. May play a critical role in biogenesis of 30S subunits.</text>
</comment>
<evidence type="ECO:0000256" key="7">
    <source>
        <dbReference type="HAMAP-Rule" id="MF_00607"/>
    </source>
</evidence>
<reference evidence="10 11" key="1">
    <citation type="submission" date="2022-11" db="EMBL/GenBank/DDBJ databases">
        <title>Haliovirga abyssi gen. nov., sp. nov., a mesophilic fermentative bacterium isolated from the Iheya North hydrothermal field and the proposal of Haliovirgaceae fam. nov.</title>
        <authorList>
            <person name="Miyazaki U."/>
            <person name="Tame A."/>
            <person name="Miyazaki J."/>
            <person name="Takai K."/>
            <person name="Sawayama S."/>
            <person name="Kitajima M."/>
            <person name="Okamoto A."/>
            <person name="Nakagawa S."/>
        </authorList>
    </citation>
    <scope>NUCLEOTIDE SEQUENCE [LARGE SCALE GENOMIC DNA]</scope>
    <source>
        <strain evidence="10 11">IC12</strain>
    </source>
</reference>
<dbReference type="CDD" id="cd02440">
    <property type="entry name" value="AdoMet_MTases"/>
    <property type="match status" value="1"/>
</dbReference>
<dbReference type="InterPro" id="IPR011530">
    <property type="entry name" value="rRNA_adenine_dimethylase"/>
</dbReference>
<proteinExistence type="inferred from homology"/>
<evidence type="ECO:0000256" key="2">
    <source>
        <dbReference type="ARBA" id="ARBA00022552"/>
    </source>
</evidence>
<evidence type="ECO:0000313" key="10">
    <source>
        <dbReference type="EMBL" id="BDU50534.1"/>
    </source>
</evidence>
<evidence type="ECO:0000256" key="3">
    <source>
        <dbReference type="ARBA" id="ARBA00022603"/>
    </source>
</evidence>
<keyword evidence="1 7" id="KW-0963">Cytoplasm</keyword>
<dbReference type="KEGG" id="haby:HLVA_11030"/>
<dbReference type="InterPro" id="IPR001737">
    <property type="entry name" value="KsgA/Erm"/>
</dbReference>
<feature type="binding site" evidence="7 8">
    <location>
        <position position="62"/>
    </location>
    <ligand>
        <name>S-adenosyl-L-methionine</name>
        <dbReference type="ChEBI" id="CHEBI:59789"/>
    </ligand>
</feature>
<dbReference type="GO" id="GO:0003723">
    <property type="term" value="F:RNA binding"/>
    <property type="evidence" value="ECO:0007669"/>
    <property type="project" value="UniProtKB-UniRule"/>
</dbReference>
<accession>A0AAU9DIE5</accession>
<protein>
    <recommendedName>
        <fullName evidence="7">Ribosomal RNA small subunit methyltransferase A</fullName>
        <ecNumber evidence="7">2.1.1.182</ecNumber>
    </recommendedName>
    <alternativeName>
        <fullName evidence="7">16S rRNA (adenine(1518)-N(6)/adenine(1519)-N(6))-dimethyltransferase</fullName>
    </alternativeName>
    <alternativeName>
        <fullName evidence="7">16S rRNA dimethyladenosine transferase</fullName>
    </alternativeName>
    <alternativeName>
        <fullName evidence="7">16S rRNA dimethylase</fullName>
    </alternativeName>
    <alternativeName>
        <fullName evidence="7">S-adenosylmethionine-6-N', N'-adenosyl(rRNA) dimethyltransferase</fullName>
    </alternativeName>
</protein>
<keyword evidence="11" id="KW-1185">Reference proteome</keyword>
<evidence type="ECO:0000256" key="8">
    <source>
        <dbReference type="PROSITE-ProRule" id="PRU01026"/>
    </source>
</evidence>
<comment type="subcellular location">
    <subcellularLocation>
        <location evidence="7">Cytoplasm</location>
    </subcellularLocation>
</comment>
<feature type="domain" description="Ribosomal RNA adenine methylase transferase N-terminal" evidence="9">
    <location>
        <begin position="21"/>
        <end position="190"/>
    </location>
</feature>
<dbReference type="Pfam" id="PF00398">
    <property type="entry name" value="RrnaAD"/>
    <property type="match status" value="1"/>
</dbReference>
<dbReference type="SMART" id="SM00650">
    <property type="entry name" value="rADc"/>
    <property type="match status" value="1"/>
</dbReference>
<dbReference type="InterPro" id="IPR023165">
    <property type="entry name" value="rRNA_Ade_diMease-like_C"/>
</dbReference>
<feature type="binding site" evidence="7 8">
    <location>
        <position position="41"/>
    </location>
    <ligand>
        <name>S-adenosyl-L-methionine</name>
        <dbReference type="ChEBI" id="CHEBI:59789"/>
    </ligand>
</feature>
<keyword evidence="3 7" id="KW-0489">Methyltransferase</keyword>
<comment type="catalytic activity">
    <reaction evidence="7">
        <text>adenosine(1518)/adenosine(1519) in 16S rRNA + 4 S-adenosyl-L-methionine = N(6)-dimethyladenosine(1518)/N(6)-dimethyladenosine(1519) in 16S rRNA + 4 S-adenosyl-L-homocysteine + 4 H(+)</text>
        <dbReference type="Rhea" id="RHEA:19609"/>
        <dbReference type="Rhea" id="RHEA-COMP:10232"/>
        <dbReference type="Rhea" id="RHEA-COMP:10233"/>
        <dbReference type="ChEBI" id="CHEBI:15378"/>
        <dbReference type="ChEBI" id="CHEBI:57856"/>
        <dbReference type="ChEBI" id="CHEBI:59789"/>
        <dbReference type="ChEBI" id="CHEBI:74411"/>
        <dbReference type="ChEBI" id="CHEBI:74493"/>
        <dbReference type="EC" id="2.1.1.182"/>
    </reaction>
</comment>
<feature type="binding site" evidence="7 8">
    <location>
        <position position="14"/>
    </location>
    <ligand>
        <name>S-adenosyl-L-methionine</name>
        <dbReference type="ChEBI" id="CHEBI:59789"/>
    </ligand>
</feature>
<dbReference type="NCBIfam" id="TIGR00755">
    <property type="entry name" value="ksgA"/>
    <property type="match status" value="1"/>
</dbReference>
<dbReference type="PANTHER" id="PTHR11727">
    <property type="entry name" value="DIMETHYLADENOSINE TRANSFERASE"/>
    <property type="match status" value="1"/>
</dbReference>
<dbReference type="EC" id="2.1.1.182" evidence="7"/>
<dbReference type="SUPFAM" id="SSF53335">
    <property type="entry name" value="S-adenosyl-L-methionine-dependent methyltransferases"/>
    <property type="match status" value="1"/>
</dbReference>
<feature type="binding site" evidence="7 8">
    <location>
        <position position="106"/>
    </location>
    <ligand>
        <name>S-adenosyl-L-methionine</name>
        <dbReference type="ChEBI" id="CHEBI:59789"/>
    </ligand>
</feature>
<gene>
    <name evidence="7 10" type="primary">rsmA</name>
    <name evidence="7" type="synonym">ksgA</name>
    <name evidence="10" type="ORF">HLVA_11030</name>
</gene>
<evidence type="ECO:0000313" key="11">
    <source>
        <dbReference type="Proteomes" id="UP001321582"/>
    </source>
</evidence>
<dbReference type="Proteomes" id="UP001321582">
    <property type="component" value="Chromosome"/>
</dbReference>
<feature type="binding site" evidence="7 8">
    <location>
        <position position="16"/>
    </location>
    <ligand>
        <name>S-adenosyl-L-methionine</name>
        <dbReference type="ChEBI" id="CHEBI:59789"/>
    </ligand>
</feature>
<dbReference type="EMBL" id="AP027059">
    <property type="protein sequence ID" value="BDU50534.1"/>
    <property type="molecule type" value="Genomic_DNA"/>
</dbReference>
<dbReference type="InterPro" id="IPR020598">
    <property type="entry name" value="rRNA_Ade_methylase_Trfase_N"/>
</dbReference>
<dbReference type="Gene3D" id="3.40.50.150">
    <property type="entry name" value="Vaccinia Virus protein VP39"/>
    <property type="match status" value="1"/>
</dbReference>